<evidence type="ECO:0000313" key="2">
    <source>
        <dbReference type="EMBL" id="ELA28105.1"/>
    </source>
</evidence>
<dbReference type="Proteomes" id="UP000011096">
    <property type="component" value="Unassembled WGS sequence"/>
</dbReference>
<dbReference type="HOGENOM" id="CLU_1085902_0_0_1"/>
<evidence type="ECO:0000256" key="1">
    <source>
        <dbReference type="SAM" id="MobiDB-lite"/>
    </source>
</evidence>
<reference evidence="2" key="1">
    <citation type="submission" date="2012-08" db="EMBL/GenBank/DDBJ databases">
        <title>Genome analysis of Colletotrichum orbiculare and Colletotrichum fructicola.</title>
        <authorList>
            <person name="Gan P.H.P."/>
            <person name="Ikeda K."/>
            <person name="Irieda H."/>
            <person name="Narusaka M."/>
            <person name="O'Connell R.J."/>
            <person name="Narusaka Y."/>
            <person name="Takano Y."/>
            <person name="Kubo Y."/>
            <person name="Shirasu K."/>
        </authorList>
    </citation>
    <scope>NUCLEOTIDE SEQUENCE</scope>
    <source>
        <strain evidence="2">Nara gc5</strain>
    </source>
</reference>
<accession>L2FPK6</accession>
<gene>
    <name evidence="2" type="ORF">CGGC5_1431</name>
    <name evidence="3" type="ORF">CGGC5_v001859</name>
</gene>
<dbReference type="InParanoid" id="L2FPK6"/>
<proteinExistence type="predicted"/>
<evidence type="ECO:0000313" key="4">
    <source>
        <dbReference type="Proteomes" id="UP000011096"/>
    </source>
</evidence>
<dbReference type="OrthoDB" id="4841832at2759"/>
<dbReference type="AlphaFoldDB" id="L2FPK6"/>
<protein>
    <submittedName>
        <fullName evidence="2">Uncharacterized protein</fullName>
    </submittedName>
</protein>
<feature type="region of interest" description="Disordered" evidence="1">
    <location>
        <begin position="53"/>
        <end position="98"/>
    </location>
</feature>
<dbReference type="EMBL" id="ANPB02000001">
    <property type="protein sequence ID" value="KAF4492621.1"/>
    <property type="molecule type" value="Genomic_DNA"/>
</dbReference>
<dbReference type="EMBL" id="KB020947">
    <property type="protein sequence ID" value="ELA28105.1"/>
    <property type="molecule type" value="Genomic_DNA"/>
</dbReference>
<sequence length="256" mass="28670">MARSHLETINARFRSAANSGTLKPRGVFNNRDNQFIRDIKDFYKNLKKRVKAHSDKVDGYEVPPDDSPDEQDQASDATADKEDQTVVRGCSIDPGNEDYQRQKAREYFNGLMSRDPSASEPILKVARDLLQYGLERPLPPPSQSTLNLDPIRMEKLRHLHLLNSVRHANEMASPKRPAAAVQHPRPVPRPVVPNKAMPPANSRAAISSFSWQSKFLEMDSMPGGPSQIVIVPVHRAKGQPEQQQRGGQRKSGIGRD</sequence>
<reference evidence="3 4" key="2">
    <citation type="submission" date="2012-08" db="EMBL/GenBank/DDBJ databases">
        <authorList>
            <person name="Gan P.H.P."/>
            <person name="Ikeda K."/>
            <person name="Irieda H."/>
            <person name="Narusaka M."/>
            <person name="O'Connell R.J."/>
            <person name="Narusaka Y."/>
            <person name="Takano Y."/>
            <person name="Kubo Y."/>
            <person name="Shirasu K."/>
        </authorList>
    </citation>
    <scope>NUCLEOTIDE SEQUENCE [LARGE SCALE GENOMIC DNA]</scope>
    <source>
        <strain evidence="3 4">Nara gc5</strain>
    </source>
</reference>
<organism evidence="2">
    <name type="scientific">Colletotrichum fructicola (strain Nara gc5)</name>
    <name type="common">Anthracnose fungus</name>
    <name type="synonym">Colletotrichum gloeosporioides (strain Nara gc5)</name>
    <dbReference type="NCBI Taxonomy" id="1213859"/>
    <lineage>
        <taxon>Eukaryota</taxon>
        <taxon>Fungi</taxon>
        <taxon>Dikarya</taxon>
        <taxon>Ascomycota</taxon>
        <taxon>Pezizomycotina</taxon>
        <taxon>Sordariomycetes</taxon>
        <taxon>Hypocreomycetidae</taxon>
        <taxon>Glomerellales</taxon>
        <taxon>Glomerellaceae</taxon>
        <taxon>Colletotrichum</taxon>
        <taxon>Colletotrichum gloeosporioides species complex</taxon>
    </lineage>
</organism>
<feature type="region of interest" description="Disordered" evidence="1">
    <location>
        <begin position="232"/>
        <end position="256"/>
    </location>
</feature>
<feature type="compositionally biased region" description="Acidic residues" evidence="1">
    <location>
        <begin position="63"/>
        <end position="73"/>
    </location>
</feature>
<keyword evidence="4" id="KW-1185">Reference proteome</keyword>
<name>L2FPK6_COLFN</name>
<reference evidence="3 4" key="3">
    <citation type="submission" date="2020-04" db="EMBL/GenBank/DDBJ databases">
        <title>Genome sequencing and assembly of multiple isolates from the Colletotrichum gloeosporioides species complex.</title>
        <authorList>
            <person name="Gan P."/>
            <person name="Shirasu K."/>
        </authorList>
    </citation>
    <scope>NUCLEOTIDE SEQUENCE [LARGE SCALE GENOMIC DNA]</scope>
    <source>
        <strain evidence="3 4">Nara gc5</strain>
    </source>
</reference>
<evidence type="ECO:0000313" key="3">
    <source>
        <dbReference type="EMBL" id="KAF4492621.1"/>
    </source>
</evidence>